<feature type="compositionally biased region" description="Low complexity" evidence="1">
    <location>
        <begin position="30"/>
        <end position="95"/>
    </location>
</feature>
<evidence type="ECO:0000313" key="3">
    <source>
        <dbReference type="EMBL" id="KAK7028030.1"/>
    </source>
</evidence>
<keyword evidence="4" id="KW-1185">Reference proteome</keyword>
<gene>
    <name evidence="3" type="primary">PI16_1</name>
    <name evidence="3" type="ORF">SK128_014103</name>
</gene>
<dbReference type="InterPro" id="IPR002413">
    <property type="entry name" value="V5_allergen-like"/>
</dbReference>
<comment type="caution">
    <text evidence="3">The sequence shown here is derived from an EMBL/GenBank/DDBJ whole genome shotgun (WGS) entry which is preliminary data.</text>
</comment>
<dbReference type="PANTHER" id="PTHR10334">
    <property type="entry name" value="CYSTEINE-RICH SECRETORY PROTEIN-RELATED"/>
    <property type="match status" value="1"/>
</dbReference>
<organism evidence="3 4">
    <name type="scientific">Halocaridina rubra</name>
    <name type="common">Hawaiian red shrimp</name>
    <dbReference type="NCBI Taxonomy" id="373956"/>
    <lineage>
        <taxon>Eukaryota</taxon>
        <taxon>Metazoa</taxon>
        <taxon>Ecdysozoa</taxon>
        <taxon>Arthropoda</taxon>
        <taxon>Crustacea</taxon>
        <taxon>Multicrustacea</taxon>
        <taxon>Malacostraca</taxon>
        <taxon>Eumalacostraca</taxon>
        <taxon>Eucarida</taxon>
        <taxon>Decapoda</taxon>
        <taxon>Pleocyemata</taxon>
        <taxon>Caridea</taxon>
        <taxon>Atyoidea</taxon>
        <taxon>Atyidae</taxon>
        <taxon>Halocaridina</taxon>
    </lineage>
</organism>
<accession>A0AAN8ZTU3</accession>
<dbReference type="Gene3D" id="3.40.33.10">
    <property type="entry name" value="CAP"/>
    <property type="match status" value="1"/>
</dbReference>
<feature type="compositionally biased region" description="Polar residues" evidence="1">
    <location>
        <begin position="1"/>
        <end position="28"/>
    </location>
</feature>
<dbReference type="InterPro" id="IPR018244">
    <property type="entry name" value="Allrgn_V5/Tpx1_CS"/>
</dbReference>
<dbReference type="CDD" id="cd05380">
    <property type="entry name" value="CAP_euk"/>
    <property type="match status" value="1"/>
</dbReference>
<dbReference type="InterPro" id="IPR014044">
    <property type="entry name" value="CAP_dom"/>
</dbReference>
<name>A0AAN8ZTU3_HALRR</name>
<feature type="non-terminal residue" evidence="3">
    <location>
        <position position="1"/>
    </location>
</feature>
<dbReference type="InterPro" id="IPR001283">
    <property type="entry name" value="CRISP-related"/>
</dbReference>
<feature type="compositionally biased region" description="Low complexity" evidence="1">
    <location>
        <begin position="103"/>
        <end position="113"/>
    </location>
</feature>
<dbReference type="AlphaFoldDB" id="A0AAN8ZTU3"/>
<dbReference type="Pfam" id="PF00188">
    <property type="entry name" value="CAP"/>
    <property type="match status" value="1"/>
</dbReference>
<dbReference type="EMBL" id="JAXCGZ010022664">
    <property type="protein sequence ID" value="KAK7028030.1"/>
    <property type="molecule type" value="Genomic_DNA"/>
</dbReference>
<feature type="region of interest" description="Disordered" evidence="1">
    <location>
        <begin position="1"/>
        <end position="115"/>
    </location>
</feature>
<dbReference type="GO" id="GO:0005576">
    <property type="term" value="C:extracellular region"/>
    <property type="evidence" value="ECO:0007669"/>
    <property type="project" value="InterPro"/>
</dbReference>
<reference evidence="3 4" key="1">
    <citation type="submission" date="2023-11" db="EMBL/GenBank/DDBJ databases">
        <title>Halocaridina rubra genome assembly.</title>
        <authorList>
            <person name="Smith C."/>
        </authorList>
    </citation>
    <scope>NUCLEOTIDE SEQUENCE [LARGE SCALE GENOMIC DNA]</scope>
    <source>
        <strain evidence="3">EP-1</strain>
        <tissue evidence="3">Whole</tissue>
    </source>
</reference>
<feature type="domain" description="SCP" evidence="2">
    <location>
        <begin position="145"/>
        <end position="315"/>
    </location>
</feature>
<evidence type="ECO:0000259" key="2">
    <source>
        <dbReference type="SMART" id="SM00198"/>
    </source>
</evidence>
<sequence>LFSDSSTAPPETTSLQNLVPESTDRPSITSPPVLQTTVPQTPTTLPQTTAPQTTVLPTTVPQTTAPPTTAPQTTVPPTTVPQTTAPTTVPQTSPPLTTANQLTSTQQVTTTTSAPCDYSQFDTGHTMLMAPNTGCSPNMTGVTDSEKAVILKAHNNLRAKVAKGLETQGDPGPQPAGANIRELVWNNELATVAQAWASQCPNGHDCYNCRKICSGNYAVGQNIYYSWNFNASSEWQATVQSWYDEVVDFPNTGVASFTSGSPSGKAIGHYTQVVWGESNEIGCGAIHYSTVLNGVTYPQSKIYVCNYGKAGNFLNQPLYTQGPAASQCLNGVSTTYPDLCA</sequence>
<dbReference type="SMART" id="SM00198">
    <property type="entry name" value="SCP"/>
    <property type="match status" value="1"/>
</dbReference>
<dbReference type="SUPFAM" id="SSF55797">
    <property type="entry name" value="PR-1-like"/>
    <property type="match status" value="1"/>
</dbReference>
<evidence type="ECO:0000313" key="4">
    <source>
        <dbReference type="Proteomes" id="UP001381693"/>
    </source>
</evidence>
<dbReference type="PRINTS" id="PR00838">
    <property type="entry name" value="V5ALLERGEN"/>
</dbReference>
<dbReference type="PROSITE" id="PS01009">
    <property type="entry name" value="CRISP_1"/>
    <property type="match status" value="1"/>
</dbReference>
<protein>
    <submittedName>
        <fullName evidence="3">Peptidase inhibitor 16</fullName>
    </submittedName>
</protein>
<dbReference type="PRINTS" id="PR00837">
    <property type="entry name" value="V5TPXLIKE"/>
</dbReference>
<evidence type="ECO:0000256" key="1">
    <source>
        <dbReference type="SAM" id="MobiDB-lite"/>
    </source>
</evidence>
<proteinExistence type="predicted"/>
<dbReference type="Proteomes" id="UP001381693">
    <property type="component" value="Unassembled WGS sequence"/>
</dbReference>
<dbReference type="InterPro" id="IPR035940">
    <property type="entry name" value="CAP_sf"/>
</dbReference>